<accession>A0A815IHR3</accession>
<evidence type="ECO:0000259" key="1">
    <source>
        <dbReference type="Pfam" id="PF00583"/>
    </source>
</evidence>
<name>A0A815IHR3_9BILA</name>
<dbReference type="Proteomes" id="UP000663877">
    <property type="component" value="Unassembled WGS sequence"/>
</dbReference>
<evidence type="ECO:0000313" key="4">
    <source>
        <dbReference type="Proteomes" id="UP000663832"/>
    </source>
</evidence>
<evidence type="ECO:0000313" key="2">
    <source>
        <dbReference type="EMBL" id="CAF1366098.1"/>
    </source>
</evidence>
<comment type="caution">
    <text evidence="2">The sequence shown here is derived from an EMBL/GenBank/DDBJ whole genome shotgun (WGS) entry which is preliminary data.</text>
</comment>
<protein>
    <recommendedName>
        <fullName evidence="1">N-acetyltransferase domain-containing protein</fullName>
    </recommendedName>
</protein>
<dbReference type="GO" id="GO:0016747">
    <property type="term" value="F:acyltransferase activity, transferring groups other than amino-acyl groups"/>
    <property type="evidence" value="ECO:0007669"/>
    <property type="project" value="InterPro"/>
</dbReference>
<dbReference type="Gene3D" id="3.40.630.30">
    <property type="match status" value="1"/>
</dbReference>
<dbReference type="AlphaFoldDB" id="A0A815IHR3"/>
<dbReference type="Proteomes" id="UP000663832">
    <property type="component" value="Unassembled WGS sequence"/>
</dbReference>
<keyword evidence="4" id="KW-1185">Reference proteome</keyword>
<organism evidence="2 5">
    <name type="scientific">Adineta steineri</name>
    <dbReference type="NCBI Taxonomy" id="433720"/>
    <lineage>
        <taxon>Eukaryota</taxon>
        <taxon>Metazoa</taxon>
        <taxon>Spiralia</taxon>
        <taxon>Gnathifera</taxon>
        <taxon>Rotifera</taxon>
        <taxon>Eurotatoria</taxon>
        <taxon>Bdelloidea</taxon>
        <taxon>Adinetida</taxon>
        <taxon>Adinetidae</taxon>
        <taxon>Adineta</taxon>
    </lineage>
</organism>
<evidence type="ECO:0000313" key="5">
    <source>
        <dbReference type="Proteomes" id="UP000663877"/>
    </source>
</evidence>
<dbReference type="SUPFAM" id="SSF55729">
    <property type="entry name" value="Acyl-CoA N-acyltransferases (Nat)"/>
    <property type="match status" value="1"/>
</dbReference>
<gene>
    <name evidence="2" type="ORF">BJG266_LOCUS35769</name>
    <name evidence="3" type="ORF">QVE165_LOCUS52807</name>
</gene>
<dbReference type="EMBL" id="CAJNOI010000950">
    <property type="protein sequence ID" value="CAF1366098.1"/>
    <property type="molecule type" value="Genomic_DNA"/>
</dbReference>
<sequence length="214" mass="24733">MTTQSSDLTFRMYSMHNYEQDITEMNNLFERCKSINYKSVTVGDTNKLSTVFHCECIDYFHCMKQYPESCCFTLVNPEDGRVVAIMVGHMKLVYFGSSLLTVSFTRLTRVNPAHRRQNLAINLLAQGTQAGIHHGFDCITSYTTYTNVPSLGMQQRLFGSLSNPVSRLNHFILLTRTTSKAIELHKLSFEETERLWMIDMIDWIQRPSLSDLHR</sequence>
<dbReference type="Pfam" id="PF00583">
    <property type="entry name" value="Acetyltransf_1"/>
    <property type="match status" value="1"/>
</dbReference>
<evidence type="ECO:0000313" key="3">
    <source>
        <dbReference type="EMBL" id="CAF1602232.1"/>
    </source>
</evidence>
<dbReference type="InterPro" id="IPR016181">
    <property type="entry name" value="Acyl_CoA_acyltransferase"/>
</dbReference>
<dbReference type="InterPro" id="IPR000182">
    <property type="entry name" value="GNAT_dom"/>
</dbReference>
<feature type="domain" description="N-acetyltransferase" evidence="1">
    <location>
        <begin position="59"/>
        <end position="159"/>
    </location>
</feature>
<dbReference type="EMBL" id="CAJNOM010001300">
    <property type="protein sequence ID" value="CAF1602232.1"/>
    <property type="molecule type" value="Genomic_DNA"/>
</dbReference>
<reference evidence="2" key="1">
    <citation type="submission" date="2021-02" db="EMBL/GenBank/DDBJ databases">
        <authorList>
            <person name="Nowell W R."/>
        </authorList>
    </citation>
    <scope>NUCLEOTIDE SEQUENCE</scope>
</reference>
<proteinExistence type="predicted"/>